<reference evidence="7 8" key="1">
    <citation type="submission" date="2019-08" db="EMBL/GenBank/DDBJ databases">
        <title>Genome of Phaeodactylibacter luteus.</title>
        <authorList>
            <person name="Bowman J.P."/>
        </authorList>
    </citation>
    <scope>NUCLEOTIDE SEQUENCE [LARGE SCALE GENOMIC DNA]</scope>
    <source>
        <strain evidence="7 8">KCTC 42180</strain>
    </source>
</reference>
<feature type="transmembrane region" description="Helical" evidence="5">
    <location>
        <begin position="191"/>
        <end position="209"/>
    </location>
</feature>
<protein>
    <submittedName>
        <fullName evidence="7">EamA family transporter</fullName>
    </submittedName>
</protein>
<dbReference type="EMBL" id="VOOR01000001">
    <property type="protein sequence ID" value="TXB70294.1"/>
    <property type="molecule type" value="Genomic_DNA"/>
</dbReference>
<evidence type="ECO:0000256" key="4">
    <source>
        <dbReference type="ARBA" id="ARBA00023136"/>
    </source>
</evidence>
<dbReference type="RefSeq" id="WP_147165526.1">
    <property type="nucleotide sequence ID" value="NZ_VOOR01000001.1"/>
</dbReference>
<feature type="transmembrane region" description="Helical" evidence="5">
    <location>
        <begin position="41"/>
        <end position="65"/>
    </location>
</feature>
<feature type="transmembrane region" description="Helical" evidence="5">
    <location>
        <begin position="17"/>
        <end position="35"/>
    </location>
</feature>
<dbReference type="Pfam" id="PF00892">
    <property type="entry name" value="EamA"/>
    <property type="match status" value="2"/>
</dbReference>
<dbReference type="InterPro" id="IPR050638">
    <property type="entry name" value="AA-Vitamin_Transporters"/>
</dbReference>
<feature type="domain" description="EamA" evidence="6">
    <location>
        <begin position="17"/>
        <end position="149"/>
    </location>
</feature>
<dbReference type="AlphaFoldDB" id="A0A5C6S9N8"/>
<feature type="transmembrane region" description="Helical" evidence="5">
    <location>
        <begin position="259"/>
        <end position="276"/>
    </location>
</feature>
<evidence type="ECO:0000313" key="8">
    <source>
        <dbReference type="Proteomes" id="UP000321580"/>
    </source>
</evidence>
<dbReference type="InterPro" id="IPR037185">
    <property type="entry name" value="EmrE-like"/>
</dbReference>
<dbReference type="InterPro" id="IPR000620">
    <property type="entry name" value="EamA_dom"/>
</dbReference>
<feature type="transmembrane region" description="Helical" evidence="5">
    <location>
        <begin position="282"/>
        <end position="298"/>
    </location>
</feature>
<feature type="domain" description="EamA" evidence="6">
    <location>
        <begin position="163"/>
        <end position="299"/>
    </location>
</feature>
<dbReference type="SUPFAM" id="SSF103481">
    <property type="entry name" value="Multidrug resistance efflux transporter EmrE"/>
    <property type="match status" value="2"/>
</dbReference>
<evidence type="ECO:0000313" key="7">
    <source>
        <dbReference type="EMBL" id="TXB70294.1"/>
    </source>
</evidence>
<feature type="transmembrane region" description="Helical" evidence="5">
    <location>
        <begin position="77"/>
        <end position="95"/>
    </location>
</feature>
<keyword evidence="3 5" id="KW-1133">Transmembrane helix</keyword>
<keyword evidence="2 5" id="KW-0812">Transmembrane</keyword>
<keyword evidence="4 5" id="KW-0472">Membrane</keyword>
<dbReference type="OrthoDB" id="9812547at2"/>
<evidence type="ECO:0000259" key="6">
    <source>
        <dbReference type="Pfam" id="PF00892"/>
    </source>
</evidence>
<evidence type="ECO:0000256" key="1">
    <source>
        <dbReference type="ARBA" id="ARBA00004141"/>
    </source>
</evidence>
<feature type="transmembrane region" description="Helical" evidence="5">
    <location>
        <begin position="101"/>
        <end position="121"/>
    </location>
</feature>
<evidence type="ECO:0000256" key="3">
    <source>
        <dbReference type="ARBA" id="ARBA00022989"/>
    </source>
</evidence>
<evidence type="ECO:0000256" key="5">
    <source>
        <dbReference type="SAM" id="Phobius"/>
    </source>
</evidence>
<evidence type="ECO:0000256" key="2">
    <source>
        <dbReference type="ARBA" id="ARBA00022692"/>
    </source>
</evidence>
<dbReference type="GO" id="GO:0016020">
    <property type="term" value="C:membrane"/>
    <property type="evidence" value="ECO:0007669"/>
    <property type="project" value="UniProtKB-SubCell"/>
</dbReference>
<keyword evidence="8" id="KW-1185">Reference proteome</keyword>
<gene>
    <name evidence="7" type="ORF">FRY97_00910</name>
</gene>
<comment type="caution">
    <text evidence="7">The sequence shown here is derived from an EMBL/GenBank/DDBJ whole genome shotgun (WGS) entry which is preliminary data.</text>
</comment>
<dbReference type="PANTHER" id="PTHR32322">
    <property type="entry name" value="INNER MEMBRANE TRANSPORTER"/>
    <property type="match status" value="1"/>
</dbReference>
<comment type="subcellular location">
    <subcellularLocation>
        <location evidence="1">Membrane</location>
        <topology evidence="1">Multi-pass membrane protein</topology>
    </subcellularLocation>
</comment>
<dbReference type="Proteomes" id="UP000321580">
    <property type="component" value="Unassembled WGS sequence"/>
</dbReference>
<dbReference type="Gene3D" id="1.10.3730.20">
    <property type="match status" value="1"/>
</dbReference>
<feature type="transmembrane region" description="Helical" evidence="5">
    <location>
        <begin position="229"/>
        <end position="247"/>
    </location>
</feature>
<feature type="transmembrane region" description="Helical" evidence="5">
    <location>
        <begin position="162"/>
        <end position="184"/>
    </location>
</feature>
<organism evidence="7 8">
    <name type="scientific">Phaeodactylibacter luteus</name>
    <dbReference type="NCBI Taxonomy" id="1564516"/>
    <lineage>
        <taxon>Bacteria</taxon>
        <taxon>Pseudomonadati</taxon>
        <taxon>Bacteroidota</taxon>
        <taxon>Saprospiria</taxon>
        <taxon>Saprospirales</taxon>
        <taxon>Haliscomenobacteraceae</taxon>
        <taxon>Phaeodactylibacter</taxon>
    </lineage>
</organism>
<feature type="transmembrane region" description="Helical" evidence="5">
    <location>
        <begin position="133"/>
        <end position="150"/>
    </location>
</feature>
<sequence length="310" mass="33710">MGQSKERLSPEALHNRALLAVAFLGIIWGATYLGVKLAMRAIPVFMLAGIRELLAGLIFLLGSWIWEKPQKVAWRDLLIQGLYGLGFFTGARGLMALALEYASSGLVALVFSLIPVYVFFLNAFTGQFRFNRRILAGLALGAIGMVLVFRESLFGMEDSGQLIGIGIAFLAALSWAGTSVLLYGKPEPLPLLLRSASQLIVGAMGLLLISTLRGEQLAWEALSWEAVGALLYLVLFGSIAGFGSYAFAIRHLPVARATLYAYINPFVALFLGWLVLGEALSLELLLSFCITLLGVYWVNQGYRQAAAEVR</sequence>
<accession>A0A5C6S9N8</accession>
<dbReference type="PANTHER" id="PTHR32322:SF14">
    <property type="entry name" value="PROTEIN PAGO"/>
    <property type="match status" value="1"/>
</dbReference>
<proteinExistence type="predicted"/>
<name>A0A5C6S9N8_9BACT</name>